<evidence type="ECO:0000313" key="2">
    <source>
        <dbReference type="Proteomes" id="UP000499080"/>
    </source>
</evidence>
<protein>
    <submittedName>
        <fullName evidence="1">Uncharacterized protein</fullName>
    </submittedName>
</protein>
<accession>A0A4Y2W6G4</accession>
<keyword evidence="2" id="KW-1185">Reference proteome</keyword>
<evidence type="ECO:0000313" key="1">
    <source>
        <dbReference type="EMBL" id="GBO32612.1"/>
    </source>
</evidence>
<dbReference type="AlphaFoldDB" id="A0A4Y2W6G4"/>
<reference evidence="1 2" key="1">
    <citation type="journal article" date="2019" name="Sci. Rep.">
        <title>Orb-weaving spider Araneus ventricosus genome elucidates the spidroin gene catalogue.</title>
        <authorList>
            <person name="Kono N."/>
            <person name="Nakamura H."/>
            <person name="Ohtoshi R."/>
            <person name="Moran D.A.P."/>
            <person name="Shinohara A."/>
            <person name="Yoshida Y."/>
            <person name="Fujiwara M."/>
            <person name="Mori M."/>
            <person name="Tomita M."/>
            <person name="Arakawa K."/>
        </authorList>
    </citation>
    <scope>NUCLEOTIDE SEQUENCE [LARGE SCALE GENOMIC DNA]</scope>
</reference>
<sequence>MIWDSYSLLQNRPEWFNNIEMKEMGMPVKMFDNIVMFFKLRIVRLGRINSIPIVLKNWIFNWKQCLFHFEALVAKIFKMSFPDTFSIKGDDRACKKPQDR</sequence>
<gene>
    <name evidence="1" type="ORF">AVEN_166897_1</name>
</gene>
<dbReference type="Proteomes" id="UP000499080">
    <property type="component" value="Unassembled WGS sequence"/>
</dbReference>
<proteinExistence type="predicted"/>
<dbReference type="EMBL" id="BGPR01056110">
    <property type="protein sequence ID" value="GBO32612.1"/>
    <property type="molecule type" value="Genomic_DNA"/>
</dbReference>
<organism evidence="1 2">
    <name type="scientific">Araneus ventricosus</name>
    <name type="common">Orbweaver spider</name>
    <name type="synonym">Epeira ventricosa</name>
    <dbReference type="NCBI Taxonomy" id="182803"/>
    <lineage>
        <taxon>Eukaryota</taxon>
        <taxon>Metazoa</taxon>
        <taxon>Ecdysozoa</taxon>
        <taxon>Arthropoda</taxon>
        <taxon>Chelicerata</taxon>
        <taxon>Arachnida</taxon>
        <taxon>Araneae</taxon>
        <taxon>Araneomorphae</taxon>
        <taxon>Entelegynae</taxon>
        <taxon>Araneoidea</taxon>
        <taxon>Araneidae</taxon>
        <taxon>Araneus</taxon>
    </lineage>
</organism>
<name>A0A4Y2W6G4_ARAVE</name>
<comment type="caution">
    <text evidence="1">The sequence shown here is derived from an EMBL/GenBank/DDBJ whole genome shotgun (WGS) entry which is preliminary data.</text>
</comment>